<gene>
    <name evidence="2" type="ORF">KUF71_007148</name>
</gene>
<reference evidence="2" key="1">
    <citation type="submission" date="2021-07" db="EMBL/GenBank/DDBJ databases">
        <authorList>
            <person name="Catto M.A."/>
            <person name="Jacobson A."/>
            <person name="Kennedy G."/>
            <person name="Labadie P."/>
            <person name="Hunt B.G."/>
            <person name="Srinivasan R."/>
        </authorList>
    </citation>
    <scope>NUCLEOTIDE SEQUENCE</scope>
    <source>
        <strain evidence="2">PL_HMW_Pooled</strain>
        <tissue evidence="2">Head</tissue>
    </source>
</reference>
<accession>A0AAE1HBE1</accession>
<dbReference type="EMBL" id="JAHWGI010000773">
    <property type="protein sequence ID" value="KAK3917671.1"/>
    <property type="molecule type" value="Genomic_DNA"/>
</dbReference>
<dbReference type="InterPro" id="IPR018800">
    <property type="entry name" value="PRCC"/>
</dbReference>
<sequence length="427" mass="46553">MMSLVAYGSSGESENESDNEVESSIEEEKPSVSKPSNGTLSDTSACPSSEVLSSSVSSSEIASNLSLTASVAKKTLLSSTLPPPKSGNEEVIEDIDSDKSLLLGSKLPAPKHHSTSSLLEGSIVATKDGRGKNKKGTVKIMIPSLSDFPDDKDVPKAKTKIQPSAKGSGLFALLPPPKQATVKETNRSLVPNVLTRKPTPAPPPKKVLPKAPMPSAKRKHPDSDPESDGEGDQVDFFSLNKEDKLPEIPIAEMDLMAASSNYQNPGASVAFEEPSTSYAQSSSYGDYQSNQYNQQMETDTPPQADSGQDFIGFSGNQDLQLDDEAIKKLCGRKGRNREEIQILDVSSNDIMPNQREWLTKQLTEEQPRHSSKSKLFGPSSQQKRKHQITYLAHIVSIVLAKENELELKNQWAHNRQTRKQTQSKYGF</sequence>
<comment type="caution">
    <text evidence="2">The sequence shown here is derived from an EMBL/GenBank/DDBJ whole genome shotgun (WGS) entry which is preliminary data.</text>
</comment>
<feature type="region of interest" description="Disordered" evidence="1">
    <location>
        <begin position="274"/>
        <end position="314"/>
    </location>
</feature>
<dbReference type="PANTHER" id="PTHR13621:SF2">
    <property type="entry name" value="PROLINE-RICH PROTEIN PRCC"/>
    <property type="match status" value="1"/>
</dbReference>
<evidence type="ECO:0000256" key="1">
    <source>
        <dbReference type="SAM" id="MobiDB-lite"/>
    </source>
</evidence>
<feature type="region of interest" description="Disordered" evidence="1">
    <location>
        <begin position="1"/>
        <end position="61"/>
    </location>
</feature>
<protein>
    <submittedName>
        <fullName evidence="2">Proline-rich protein PRCC</fullName>
    </submittedName>
</protein>
<evidence type="ECO:0000313" key="3">
    <source>
        <dbReference type="Proteomes" id="UP001219518"/>
    </source>
</evidence>
<organism evidence="2 3">
    <name type="scientific">Frankliniella fusca</name>
    <dbReference type="NCBI Taxonomy" id="407009"/>
    <lineage>
        <taxon>Eukaryota</taxon>
        <taxon>Metazoa</taxon>
        <taxon>Ecdysozoa</taxon>
        <taxon>Arthropoda</taxon>
        <taxon>Hexapoda</taxon>
        <taxon>Insecta</taxon>
        <taxon>Pterygota</taxon>
        <taxon>Neoptera</taxon>
        <taxon>Paraneoptera</taxon>
        <taxon>Thysanoptera</taxon>
        <taxon>Terebrantia</taxon>
        <taxon>Thripoidea</taxon>
        <taxon>Thripidae</taxon>
        <taxon>Frankliniella</taxon>
    </lineage>
</organism>
<keyword evidence="3" id="KW-1185">Reference proteome</keyword>
<reference evidence="2" key="2">
    <citation type="journal article" date="2023" name="BMC Genomics">
        <title>Pest status, molecular evolution, and epigenetic factors derived from the genome assembly of Frankliniella fusca, a thysanopteran phytovirus vector.</title>
        <authorList>
            <person name="Catto M.A."/>
            <person name="Labadie P.E."/>
            <person name="Jacobson A.L."/>
            <person name="Kennedy G.G."/>
            <person name="Srinivasan R."/>
            <person name="Hunt B.G."/>
        </authorList>
    </citation>
    <scope>NUCLEOTIDE SEQUENCE</scope>
    <source>
        <strain evidence="2">PL_HMW_Pooled</strain>
    </source>
</reference>
<feature type="compositionally biased region" description="Acidic residues" evidence="1">
    <location>
        <begin position="13"/>
        <end position="25"/>
    </location>
</feature>
<proteinExistence type="predicted"/>
<evidence type="ECO:0000313" key="2">
    <source>
        <dbReference type="EMBL" id="KAK3917671.1"/>
    </source>
</evidence>
<dbReference type="Pfam" id="PF10253">
    <property type="entry name" value="PRCC"/>
    <property type="match status" value="1"/>
</dbReference>
<dbReference type="GO" id="GO:0005634">
    <property type="term" value="C:nucleus"/>
    <property type="evidence" value="ECO:0007669"/>
    <property type="project" value="TreeGrafter"/>
</dbReference>
<dbReference type="Proteomes" id="UP001219518">
    <property type="component" value="Unassembled WGS sequence"/>
</dbReference>
<feature type="compositionally biased region" description="Acidic residues" evidence="1">
    <location>
        <begin position="224"/>
        <end position="233"/>
    </location>
</feature>
<feature type="compositionally biased region" description="Polar residues" evidence="1">
    <location>
        <begin position="274"/>
        <end position="306"/>
    </location>
</feature>
<feature type="region of interest" description="Disordered" evidence="1">
    <location>
        <begin position="103"/>
        <end position="236"/>
    </location>
</feature>
<dbReference type="AlphaFoldDB" id="A0AAE1HBE1"/>
<name>A0AAE1HBE1_9NEOP</name>
<feature type="compositionally biased region" description="Low complexity" evidence="1">
    <location>
        <begin position="44"/>
        <end position="61"/>
    </location>
</feature>
<dbReference type="PANTHER" id="PTHR13621">
    <property type="entry name" value="PROLINE-RICH PROTEIN PRCC"/>
    <property type="match status" value="1"/>
</dbReference>